<feature type="transmembrane region" description="Helical" evidence="1">
    <location>
        <begin position="438"/>
        <end position="457"/>
    </location>
</feature>
<keyword evidence="1" id="KW-1133">Transmembrane helix</keyword>
<reference evidence="2 3" key="1">
    <citation type="journal article" date="2006" name="PLoS Genet.">
        <title>Genome sequence of Rickettsia bellii illuminates the role of amoebae in gene exchanges between intracellular pathogens.</title>
        <authorList>
            <person name="Ogata H."/>
            <person name="La Scola B."/>
            <person name="Audic S."/>
            <person name="Renesto P."/>
            <person name="Blanc G."/>
            <person name="Robert C."/>
            <person name="Fournier P.-E."/>
            <person name="Claverie J.-M."/>
            <person name="Raoult D."/>
        </authorList>
    </citation>
    <scope>NUCLEOTIDE SEQUENCE [LARGE SCALE GENOMIC DNA]</scope>
    <source>
        <strain evidence="2 3">RML369-C</strain>
    </source>
</reference>
<feature type="transmembrane region" description="Helical" evidence="1">
    <location>
        <begin position="202"/>
        <end position="221"/>
    </location>
</feature>
<dbReference type="AlphaFoldDB" id="Q1RHY2"/>
<feature type="transmembrane region" description="Helical" evidence="1">
    <location>
        <begin position="178"/>
        <end position="196"/>
    </location>
</feature>
<feature type="transmembrane region" description="Helical" evidence="1">
    <location>
        <begin position="274"/>
        <end position="295"/>
    </location>
</feature>
<feature type="transmembrane region" description="Helical" evidence="1">
    <location>
        <begin position="368"/>
        <end position="392"/>
    </location>
</feature>
<dbReference type="EMBL" id="CP000087">
    <property type="protein sequence ID" value="ABE05032.1"/>
    <property type="molecule type" value="Genomic_DNA"/>
</dbReference>
<evidence type="ECO:0000256" key="1">
    <source>
        <dbReference type="SAM" id="Phobius"/>
    </source>
</evidence>
<dbReference type="eggNOG" id="ENOG5033HYC">
    <property type="taxonomic scope" value="Bacteria"/>
</dbReference>
<gene>
    <name evidence="2" type="ordered locus">RBE_0951</name>
</gene>
<dbReference type="HOGENOM" id="CLU_505154_0_0_5"/>
<dbReference type="Proteomes" id="UP000001951">
    <property type="component" value="Chromosome"/>
</dbReference>
<evidence type="ECO:0000313" key="2">
    <source>
        <dbReference type="EMBL" id="ABE05032.1"/>
    </source>
</evidence>
<accession>Q1RHY2</accession>
<sequence length="539" mass="62757">MIIIPILSFLGFSCFFSKYFKVKLNHAIPITISILVTILYCCAILNLLMAATYLLYFIGILLVYSFYLKNRHRFSYESLFFTLVIFAFFLYTREASLHAYDDFSHWGIFTKELLYSGVFENQTSFTSIISTHAHYPRGAAVYHYFMLMLSGYSDGNVLFAHFLLHLMFLAPLASNKKIWQTGLLFSAILCAVVLYTTGLRSIYNDSTIGLMFGATLGIYILEEDKKKALKLIIPIAILLPLFREIGAWLASFASIILILHYTFFDKKPKTSHDYITYVILLTLPILCNFILMDYFRNTHDFLDRKEHSFSNLIYIVENFEQHKLLLLNYGKFLLKFLVKEGSLVVYTICFIAWYGIRKYKPKLLAEYKFFLIATFICGIIFALWRLYLYFFTFSYEEAIRGASLLRYLGCYVLGMGMVAAAYVKSSIFLNEKQSRKELCVLMLLFAVFSFSVIKNILRIKHLSLEQKNFIEQAINIKKSLEQGNEIVFNFSNKKDNLQCYILNYNLAPYLNKKYLRECLQTPKGAVIDIKRENIYVPFL</sequence>
<dbReference type="OrthoDB" id="7161050at2"/>
<dbReference type="RefSeq" id="WP_011477613.1">
    <property type="nucleotide sequence ID" value="NC_007940.1"/>
</dbReference>
<protein>
    <submittedName>
        <fullName evidence="2">Uncharacterized protein</fullName>
    </submittedName>
</protein>
<proteinExistence type="predicted"/>
<feature type="transmembrane region" description="Helical" evidence="1">
    <location>
        <begin position="241"/>
        <end position="262"/>
    </location>
</feature>
<feature type="transmembrane region" description="Helical" evidence="1">
    <location>
        <begin position="332"/>
        <end position="356"/>
    </location>
</feature>
<feature type="transmembrane region" description="Helical" evidence="1">
    <location>
        <begin position="32"/>
        <end position="62"/>
    </location>
</feature>
<name>Q1RHY2_RICBR</name>
<keyword evidence="1" id="KW-0812">Transmembrane</keyword>
<feature type="transmembrane region" description="Helical" evidence="1">
    <location>
        <begin position="74"/>
        <end position="92"/>
    </location>
</feature>
<keyword evidence="1" id="KW-0472">Membrane</keyword>
<evidence type="ECO:0000313" key="3">
    <source>
        <dbReference type="Proteomes" id="UP000001951"/>
    </source>
</evidence>
<dbReference type="KEGG" id="rbe:RBE_0951"/>
<feature type="transmembrane region" description="Helical" evidence="1">
    <location>
        <begin position="404"/>
        <end position="423"/>
    </location>
</feature>
<organism evidence="2 3">
    <name type="scientific">Rickettsia bellii (strain RML369-C)</name>
    <dbReference type="NCBI Taxonomy" id="336407"/>
    <lineage>
        <taxon>Bacteria</taxon>
        <taxon>Pseudomonadati</taxon>
        <taxon>Pseudomonadota</taxon>
        <taxon>Alphaproteobacteria</taxon>
        <taxon>Rickettsiales</taxon>
        <taxon>Rickettsiaceae</taxon>
        <taxon>Rickettsieae</taxon>
        <taxon>Rickettsia</taxon>
        <taxon>belli group</taxon>
    </lineage>
</organism>